<organism evidence="1 2">
    <name type="scientific">Parascaris univalens</name>
    <name type="common">Nematode worm</name>
    <dbReference type="NCBI Taxonomy" id="6257"/>
    <lineage>
        <taxon>Eukaryota</taxon>
        <taxon>Metazoa</taxon>
        <taxon>Ecdysozoa</taxon>
        <taxon>Nematoda</taxon>
        <taxon>Chromadorea</taxon>
        <taxon>Rhabditida</taxon>
        <taxon>Spirurina</taxon>
        <taxon>Ascaridomorpha</taxon>
        <taxon>Ascaridoidea</taxon>
        <taxon>Ascarididae</taxon>
        <taxon>Parascaris</taxon>
    </lineage>
</organism>
<accession>A0A915ANX4</accession>
<dbReference type="AlphaFoldDB" id="A0A915ANX4"/>
<dbReference type="Proteomes" id="UP000887569">
    <property type="component" value="Unplaced"/>
</dbReference>
<name>A0A915ANX4_PARUN</name>
<sequence length="47" mass="5543">VLARLDLLSSHQLNIINRKHHLNTKTASLLLYFCTRIKHNDNKLYVL</sequence>
<proteinExistence type="predicted"/>
<reference evidence="2" key="1">
    <citation type="submission" date="2022-11" db="UniProtKB">
        <authorList>
            <consortium name="WormBaseParasite"/>
        </authorList>
    </citation>
    <scope>IDENTIFICATION</scope>
</reference>
<keyword evidence="1" id="KW-1185">Reference proteome</keyword>
<protein>
    <submittedName>
        <fullName evidence="2">Titin</fullName>
    </submittedName>
</protein>
<evidence type="ECO:0000313" key="2">
    <source>
        <dbReference type="WBParaSite" id="PgR010_g219_t03"/>
    </source>
</evidence>
<evidence type="ECO:0000313" key="1">
    <source>
        <dbReference type="Proteomes" id="UP000887569"/>
    </source>
</evidence>
<dbReference type="WBParaSite" id="PgR010_g219_t03">
    <property type="protein sequence ID" value="PgR010_g219_t03"/>
    <property type="gene ID" value="PgR010_g219"/>
</dbReference>